<evidence type="ECO:0000313" key="2">
    <source>
        <dbReference type="Proteomes" id="UP000004691"/>
    </source>
</evidence>
<sequence length="133" mass="14875">MNDNSDREEPLKARRVLSGVELKKLAVGHGFSVDETTGERMIRALQDIVDVLEQRWAELEKLGSAPPLSTTATARWISQRTVATAGDEYGLLTRLRQARDELPQYIEAIRAAKRGYAETETEHRKVIDGLSPS</sequence>
<dbReference type="OrthoDB" id="3699236at2"/>
<evidence type="ECO:0000313" key="1">
    <source>
        <dbReference type="EMBL" id="EID55467.1"/>
    </source>
</evidence>
<accession>I0V5R4</accession>
<dbReference type="HOGENOM" id="CLU_1873935_0_0_11"/>
<dbReference type="EMBL" id="JH636049">
    <property type="protein sequence ID" value="EID55467.1"/>
    <property type="molecule type" value="Genomic_DNA"/>
</dbReference>
<dbReference type="STRING" id="882086.SacxiDRAFT_3261"/>
<dbReference type="RefSeq" id="WP_006239637.1">
    <property type="nucleotide sequence ID" value="NZ_JH636049.1"/>
</dbReference>
<proteinExistence type="predicted"/>
<evidence type="ECO:0008006" key="3">
    <source>
        <dbReference type="Google" id="ProtNLM"/>
    </source>
</evidence>
<dbReference type="Proteomes" id="UP000004691">
    <property type="component" value="Unassembled WGS sequence"/>
</dbReference>
<dbReference type="AlphaFoldDB" id="I0V5R4"/>
<name>I0V5R4_9PSEU</name>
<dbReference type="eggNOG" id="ENOG5034A7P">
    <property type="taxonomic scope" value="Bacteria"/>
</dbReference>
<protein>
    <recommendedName>
        <fullName evidence="3">PE domain-containing protein</fullName>
    </recommendedName>
</protein>
<organism evidence="1 2">
    <name type="scientific">Saccharomonospora xinjiangensis XJ-54</name>
    <dbReference type="NCBI Taxonomy" id="882086"/>
    <lineage>
        <taxon>Bacteria</taxon>
        <taxon>Bacillati</taxon>
        <taxon>Actinomycetota</taxon>
        <taxon>Actinomycetes</taxon>
        <taxon>Pseudonocardiales</taxon>
        <taxon>Pseudonocardiaceae</taxon>
        <taxon>Saccharomonospora</taxon>
    </lineage>
</organism>
<gene>
    <name evidence="1" type="ORF">SacxiDRAFT_3261</name>
</gene>
<keyword evidence="2" id="KW-1185">Reference proteome</keyword>
<reference evidence="1 2" key="1">
    <citation type="submission" date="2012-01" db="EMBL/GenBank/DDBJ databases">
        <title>Improved High-Quality Draft sequence of Saccharomonospora xinjiangensis XJ-54.</title>
        <authorList>
            <consortium name="US DOE Joint Genome Institute"/>
            <person name="Lucas S."/>
            <person name="Han J."/>
            <person name="Lapidus A."/>
            <person name="Cheng J.-F."/>
            <person name="Goodwin L."/>
            <person name="Pitluck S."/>
            <person name="Peters L."/>
            <person name="Mikhailova N."/>
            <person name="Teshima H."/>
            <person name="Detter J.C."/>
            <person name="Han C."/>
            <person name="Tapia R."/>
            <person name="Land M."/>
            <person name="Hauser L."/>
            <person name="Kyrpides N."/>
            <person name="Ivanova N."/>
            <person name="Pagani I."/>
            <person name="Brambilla E.-M."/>
            <person name="Klenk H.-P."/>
            <person name="Woyke T."/>
        </authorList>
    </citation>
    <scope>NUCLEOTIDE SEQUENCE [LARGE SCALE GENOMIC DNA]</scope>
    <source>
        <strain evidence="1 2">XJ-54</strain>
    </source>
</reference>